<feature type="transmembrane region" description="Helical" evidence="1">
    <location>
        <begin position="6"/>
        <end position="23"/>
    </location>
</feature>
<reference evidence="2 3" key="1">
    <citation type="journal article" date="2016" name="Nat. Commun.">
        <title>Thousands of microbial genomes shed light on interconnected biogeochemical processes in an aquifer system.</title>
        <authorList>
            <person name="Anantharaman K."/>
            <person name="Brown C.T."/>
            <person name="Hug L.A."/>
            <person name="Sharon I."/>
            <person name="Castelle C.J."/>
            <person name="Probst A.J."/>
            <person name="Thomas B.C."/>
            <person name="Singh A."/>
            <person name="Wilkins M.J."/>
            <person name="Karaoz U."/>
            <person name="Brodie E.L."/>
            <person name="Williams K.H."/>
            <person name="Hubbard S.S."/>
            <person name="Banfield J.F."/>
        </authorList>
    </citation>
    <scope>NUCLEOTIDE SEQUENCE [LARGE SCALE GENOMIC DNA]</scope>
</reference>
<gene>
    <name evidence="2" type="ORF">A3F28_02145</name>
</gene>
<protein>
    <submittedName>
        <fullName evidence="2">Uncharacterized protein</fullName>
    </submittedName>
</protein>
<dbReference type="AlphaFoldDB" id="A0A1F7UM44"/>
<keyword evidence="1" id="KW-0472">Membrane</keyword>
<dbReference type="Proteomes" id="UP000176598">
    <property type="component" value="Unassembled WGS sequence"/>
</dbReference>
<evidence type="ECO:0000256" key="1">
    <source>
        <dbReference type="SAM" id="Phobius"/>
    </source>
</evidence>
<evidence type="ECO:0000313" key="2">
    <source>
        <dbReference type="EMBL" id="OGL79351.1"/>
    </source>
</evidence>
<organism evidence="2 3">
    <name type="scientific">Candidatus Uhrbacteria bacterium RIFCSPHIGHO2_12_FULL_57_11</name>
    <dbReference type="NCBI Taxonomy" id="1802398"/>
    <lineage>
        <taxon>Bacteria</taxon>
        <taxon>Candidatus Uhriibacteriota</taxon>
    </lineage>
</organism>
<sequence>MVALPIITLFLVISGFMFVLARGNSSKLEEAKKNFVYVIIGALLILGAWVIATLIGGTVTQLVGN</sequence>
<name>A0A1F7UM44_9BACT</name>
<keyword evidence="1" id="KW-0812">Transmembrane</keyword>
<dbReference type="InterPro" id="IPR043993">
    <property type="entry name" value="T4SS_pilin"/>
</dbReference>
<evidence type="ECO:0000313" key="3">
    <source>
        <dbReference type="Proteomes" id="UP000176598"/>
    </source>
</evidence>
<dbReference type="EMBL" id="MGEG01000016">
    <property type="protein sequence ID" value="OGL79351.1"/>
    <property type="molecule type" value="Genomic_DNA"/>
</dbReference>
<comment type="caution">
    <text evidence="2">The sequence shown here is derived from an EMBL/GenBank/DDBJ whole genome shotgun (WGS) entry which is preliminary data.</text>
</comment>
<proteinExistence type="predicted"/>
<dbReference type="Pfam" id="PF18895">
    <property type="entry name" value="T4SS_pilin"/>
    <property type="match status" value="1"/>
</dbReference>
<accession>A0A1F7UM44</accession>
<feature type="transmembrane region" description="Helical" evidence="1">
    <location>
        <begin position="35"/>
        <end position="55"/>
    </location>
</feature>
<keyword evidence="1" id="KW-1133">Transmembrane helix</keyword>